<evidence type="ECO:0000313" key="3">
    <source>
        <dbReference type="Proteomes" id="UP000248745"/>
    </source>
</evidence>
<organism evidence="2 3">
    <name type="scientific">Taibaiella soli</name>
    <dbReference type="NCBI Taxonomy" id="1649169"/>
    <lineage>
        <taxon>Bacteria</taxon>
        <taxon>Pseudomonadati</taxon>
        <taxon>Bacteroidota</taxon>
        <taxon>Chitinophagia</taxon>
        <taxon>Chitinophagales</taxon>
        <taxon>Chitinophagaceae</taxon>
        <taxon>Taibaiella</taxon>
    </lineage>
</organism>
<sequence length="185" mass="20957">MQQQSSQRPILIVNPPQSKPPYWLGIFCLMPLLGAILGVGILITGIFKYKDKWFIAIGVFGILFTVAVYGSLFYFSKSKFVGQGFVKISQMELNQLVRSIEFYNLEHGVYPDSLQQLRTEDSLTSISDPVQGMNAKIDLHYNYHKIGDRYTVFSSGIDGFPNTQDDLYPNITIRDSSKIGFVKVR</sequence>
<accession>A0A2W2ADK3</accession>
<keyword evidence="3" id="KW-1185">Reference proteome</keyword>
<keyword evidence="1" id="KW-0812">Transmembrane</keyword>
<gene>
    <name evidence="2" type="ORF">DN068_08090</name>
</gene>
<comment type="caution">
    <text evidence="2">The sequence shown here is derived from an EMBL/GenBank/DDBJ whole genome shotgun (WGS) entry which is preliminary data.</text>
</comment>
<reference evidence="2 3" key="1">
    <citation type="submission" date="2018-06" db="EMBL/GenBank/DDBJ databases">
        <title>Mucibacter soli gen. nov., sp. nov., a new member of the family Chitinophagaceae producing mucin.</title>
        <authorList>
            <person name="Kim M.-K."/>
            <person name="Park S."/>
            <person name="Kim T.-S."/>
            <person name="Joung Y."/>
            <person name="Han J.-H."/>
            <person name="Kim S.B."/>
        </authorList>
    </citation>
    <scope>NUCLEOTIDE SEQUENCE [LARGE SCALE GENOMIC DNA]</scope>
    <source>
        <strain evidence="2 3">R1-15</strain>
    </source>
</reference>
<feature type="transmembrane region" description="Helical" evidence="1">
    <location>
        <begin position="53"/>
        <end position="75"/>
    </location>
</feature>
<evidence type="ECO:0000313" key="2">
    <source>
        <dbReference type="EMBL" id="PZF73341.1"/>
    </source>
</evidence>
<feature type="transmembrane region" description="Helical" evidence="1">
    <location>
        <begin position="21"/>
        <end position="47"/>
    </location>
</feature>
<keyword evidence="1" id="KW-1133">Transmembrane helix</keyword>
<name>A0A2W2ADK3_9BACT</name>
<proteinExistence type="predicted"/>
<dbReference type="EMBL" id="QKTW01000013">
    <property type="protein sequence ID" value="PZF73341.1"/>
    <property type="molecule type" value="Genomic_DNA"/>
</dbReference>
<dbReference type="SUPFAM" id="SSF54523">
    <property type="entry name" value="Pili subunits"/>
    <property type="match status" value="1"/>
</dbReference>
<evidence type="ECO:0000256" key="1">
    <source>
        <dbReference type="SAM" id="Phobius"/>
    </source>
</evidence>
<dbReference type="InterPro" id="IPR045584">
    <property type="entry name" value="Pilin-like"/>
</dbReference>
<dbReference type="AlphaFoldDB" id="A0A2W2ADK3"/>
<dbReference type="Proteomes" id="UP000248745">
    <property type="component" value="Unassembled WGS sequence"/>
</dbReference>
<dbReference type="OrthoDB" id="1447786at2"/>
<protein>
    <submittedName>
        <fullName evidence="2">Uncharacterized protein</fullName>
    </submittedName>
</protein>
<keyword evidence="1" id="KW-0472">Membrane</keyword>